<dbReference type="GeneID" id="110984454"/>
<dbReference type="RefSeq" id="XP_022100360.1">
    <property type="nucleotide sequence ID" value="XM_022244668.1"/>
</dbReference>
<name>A0A8B7Z6E3_ACAPL</name>
<dbReference type="SUPFAM" id="SSF161084">
    <property type="entry name" value="MAPEG domain-like"/>
    <property type="match status" value="1"/>
</dbReference>
<keyword evidence="2 7" id="KW-0812">Transmembrane</keyword>
<protein>
    <submittedName>
        <fullName evidence="9">Microsomal glutathione S-transferase 2-like</fullName>
    </submittedName>
</protein>
<evidence type="ECO:0000313" key="9">
    <source>
        <dbReference type="RefSeq" id="XP_022100360.1"/>
    </source>
</evidence>
<evidence type="ECO:0000313" key="8">
    <source>
        <dbReference type="Proteomes" id="UP000694845"/>
    </source>
</evidence>
<dbReference type="OrthoDB" id="410651at2759"/>
<dbReference type="GO" id="GO:0005635">
    <property type="term" value="C:nuclear envelope"/>
    <property type="evidence" value="ECO:0007669"/>
    <property type="project" value="TreeGrafter"/>
</dbReference>
<dbReference type="KEGG" id="aplc:110984454"/>
<dbReference type="PANTHER" id="PTHR10250:SF15">
    <property type="entry name" value="MICROSOMAL GLUTATHIONE S-TRANSFERASE-RELATED"/>
    <property type="match status" value="1"/>
</dbReference>
<feature type="transmembrane region" description="Helical" evidence="7">
    <location>
        <begin position="123"/>
        <end position="147"/>
    </location>
</feature>
<evidence type="ECO:0000256" key="3">
    <source>
        <dbReference type="ARBA" id="ARBA00022751"/>
    </source>
</evidence>
<dbReference type="InterPro" id="IPR001129">
    <property type="entry name" value="Membr-assoc_MAPEG"/>
</dbReference>
<keyword evidence="6 7" id="KW-0472">Membrane</keyword>
<keyword evidence="4" id="KW-0256">Endoplasmic reticulum</keyword>
<dbReference type="InterPro" id="IPR050997">
    <property type="entry name" value="MAPEG"/>
</dbReference>
<keyword evidence="3" id="KW-0434">Leukotriene biosynthesis</keyword>
<keyword evidence="8" id="KW-1185">Reference proteome</keyword>
<dbReference type="Proteomes" id="UP000694845">
    <property type="component" value="Unplaced"/>
</dbReference>
<gene>
    <name evidence="9" type="primary">LOC110984454</name>
</gene>
<evidence type="ECO:0000256" key="7">
    <source>
        <dbReference type="SAM" id="Phobius"/>
    </source>
</evidence>
<evidence type="ECO:0000256" key="4">
    <source>
        <dbReference type="ARBA" id="ARBA00022824"/>
    </source>
</evidence>
<dbReference type="Gene3D" id="1.20.120.550">
    <property type="entry name" value="Membrane associated eicosanoid/glutathione metabolism-like domain"/>
    <property type="match status" value="1"/>
</dbReference>
<organism evidence="8 9">
    <name type="scientific">Acanthaster planci</name>
    <name type="common">Crown-of-thorns starfish</name>
    <dbReference type="NCBI Taxonomy" id="133434"/>
    <lineage>
        <taxon>Eukaryota</taxon>
        <taxon>Metazoa</taxon>
        <taxon>Echinodermata</taxon>
        <taxon>Eleutherozoa</taxon>
        <taxon>Asterozoa</taxon>
        <taxon>Asteroidea</taxon>
        <taxon>Valvatacea</taxon>
        <taxon>Valvatida</taxon>
        <taxon>Acanthasteridae</taxon>
        <taxon>Acanthaster</taxon>
    </lineage>
</organism>
<dbReference type="FunFam" id="1.20.120.550:FF:000003">
    <property type="entry name" value="Leukotriene C4 synthase"/>
    <property type="match status" value="1"/>
</dbReference>
<dbReference type="PRINTS" id="PR00488">
    <property type="entry name" value="5LPOXGNASEAP"/>
</dbReference>
<dbReference type="GO" id="GO:0008047">
    <property type="term" value="F:enzyme activator activity"/>
    <property type="evidence" value="ECO:0007669"/>
    <property type="project" value="InterPro"/>
</dbReference>
<dbReference type="OMA" id="HKYFWGY"/>
<sequence length="164" mass="18090">MSASTLSLLLRDEEMIFPAIVSLMHALQMAVMAKAVGGLRGKFKISPPATSGDPGFERGLRAQQNTLEFSPIFLILLWVSAKYLNPVLASLTALLYLKARSDYFSGYCASAEKRLRPFKRSVLIIQVLLLYSAIGLIHTALTAYFNINIPQKVGLDKYIPLGKL</sequence>
<evidence type="ECO:0000256" key="1">
    <source>
        <dbReference type="ARBA" id="ARBA00004477"/>
    </source>
</evidence>
<dbReference type="GO" id="GO:0004364">
    <property type="term" value="F:glutathione transferase activity"/>
    <property type="evidence" value="ECO:0007669"/>
    <property type="project" value="TreeGrafter"/>
</dbReference>
<dbReference type="GO" id="GO:0004602">
    <property type="term" value="F:glutathione peroxidase activity"/>
    <property type="evidence" value="ECO:0007669"/>
    <property type="project" value="TreeGrafter"/>
</dbReference>
<reference evidence="9" key="1">
    <citation type="submission" date="2025-08" db="UniProtKB">
        <authorList>
            <consortium name="RefSeq"/>
        </authorList>
    </citation>
    <scope>IDENTIFICATION</scope>
</reference>
<dbReference type="Pfam" id="PF01124">
    <property type="entry name" value="MAPEG"/>
    <property type="match status" value="1"/>
</dbReference>
<dbReference type="PANTHER" id="PTHR10250">
    <property type="entry name" value="MICROSOMAL GLUTATHIONE S-TRANSFERASE"/>
    <property type="match status" value="1"/>
</dbReference>
<evidence type="ECO:0000256" key="2">
    <source>
        <dbReference type="ARBA" id="ARBA00022692"/>
    </source>
</evidence>
<evidence type="ECO:0000256" key="6">
    <source>
        <dbReference type="ARBA" id="ARBA00023136"/>
    </source>
</evidence>
<accession>A0A8B7Z6E3</accession>
<dbReference type="InterPro" id="IPR001446">
    <property type="entry name" value="5_LipOase_AP"/>
</dbReference>
<dbReference type="InterPro" id="IPR023352">
    <property type="entry name" value="MAPEG-like_dom_sf"/>
</dbReference>
<dbReference type="GO" id="GO:0005789">
    <property type="term" value="C:endoplasmic reticulum membrane"/>
    <property type="evidence" value="ECO:0007669"/>
    <property type="project" value="UniProtKB-SubCell"/>
</dbReference>
<dbReference type="AlphaFoldDB" id="A0A8B7Z6E3"/>
<proteinExistence type="predicted"/>
<keyword evidence="5 7" id="KW-1133">Transmembrane helix</keyword>
<comment type="subcellular location">
    <subcellularLocation>
        <location evidence="1">Endoplasmic reticulum membrane</location>
        <topology evidence="1">Multi-pass membrane protein</topology>
    </subcellularLocation>
</comment>
<evidence type="ECO:0000256" key="5">
    <source>
        <dbReference type="ARBA" id="ARBA00022989"/>
    </source>
</evidence>
<dbReference type="GO" id="GO:0019370">
    <property type="term" value="P:leukotriene biosynthetic process"/>
    <property type="evidence" value="ECO:0007669"/>
    <property type="project" value="UniProtKB-KW"/>
</dbReference>
<feature type="transmembrane region" description="Helical" evidence="7">
    <location>
        <begin position="15"/>
        <end position="36"/>
    </location>
</feature>